<evidence type="ECO:0000313" key="22">
    <source>
        <dbReference type="Proteomes" id="UP001347796"/>
    </source>
</evidence>
<dbReference type="Pfam" id="PF03177">
    <property type="entry name" value="Nucleoporin_C"/>
    <property type="match status" value="1"/>
</dbReference>
<comment type="caution">
    <text evidence="21">The sequence shown here is derived from an EMBL/GenBank/DDBJ whole genome shotgun (WGS) entry which is preliminary data.</text>
</comment>
<evidence type="ECO:0000256" key="3">
    <source>
        <dbReference type="ARBA" id="ARBA00004620"/>
    </source>
</evidence>
<evidence type="ECO:0000256" key="7">
    <source>
        <dbReference type="ARBA" id="ARBA00022816"/>
    </source>
</evidence>
<evidence type="ECO:0000256" key="8">
    <source>
        <dbReference type="ARBA" id="ARBA00022927"/>
    </source>
</evidence>
<organism evidence="21 22">
    <name type="scientific">Patella caerulea</name>
    <name type="common">Rayed Mediterranean limpet</name>
    <dbReference type="NCBI Taxonomy" id="87958"/>
    <lineage>
        <taxon>Eukaryota</taxon>
        <taxon>Metazoa</taxon>
        <taxon>Spiralia</taxon>
        <taxon>Lophotrochozoa</taxon>
        <taxon>Mollusca</taxon>
        <taxon>Gastropoda</taxon>
        <taxon>Patellogastropoda</taxon>
        <taxon>Patelloidea</taxon>
        <taxon>Patellidae</taxon>
        <taxon>Patella</taxon>
    </lineage>
</organism>
<evidence type="ECO:0000256" key="12">
    <source>
        <dbReference type="ARBA" id="ARBA00023157"/>
    </source>
</evidence>
<dbReference type="InterPro" id="IPR004870">
    <property type="entry name" value="Nucleoporin_Nup155"/>
</dbReference>
<keyword evidence="8" id="KW-0653">Protein transport</keyword>
<dbReference type="InterPro" id="IPR042538">
    <property type="entry name" value="Nucleoporin_Nup155_C_3"/>
</dbReference>
<evidence type="ECO:0000256" key="14">
    <source>
        <dbReference type="ARBA" id="ARBA00023242"/>
    </source>
</evidence>
<dbReference type="GO" id="GO:0036228">
    <property type="term" value="P:protein localization to nuclear inner membrane"/>
    <property type="evidence" value="ECO:0007669"/>
    <property type="project" value="TreeGrafter"/>
</dbReference>
<keyword evidence="7" id="KW-0509">mRNA transport</keyword>
<dbReference type="Gene3D" id="1.25.40.450">
    <property type="entry name" value="Nucleoporin, helical domain, N-terminal subdomain"/>
    <property type="match status" value="1"/>
</dbReference>
<dbReference type="FunFam" id="1.25.40.450:FF:000001">
    <property type="entry name" value="Nuclear pore complex protein"/>
    <property type="match status" value="1"/>
</dbReference>
<dbReference type="GO" id="GO:0031965">
    <property type="term" value="C:nuclear membrane"/>
    <property type="evidence" value="ECO:0007669"/>
    <property type="project" value="UniProtKB-SubCell"/>
</dbReference>
<comment type="function">
    <text evidence="15">Essential component of nuclear pore complex. Could be essessential for embryogenesis. Nucleoporins may be involved both in binding and translocating proteins during nucleocytoplasmic transport.</text>
</comment>
<evidence type="ECO:0000256" key="16">
    <source>
        <dbReference type="ARBA" id="ARBA00068608"/>
    </source>
</evidence>
<dbReference type="PANTHER" id="PTHR10350:SF6">
    <property type="entry name" value="NUCLEAR PORE COMPLEX PROTEIN NUP155"/>
    <property type="match status" value="1"/>
</dbReference>
<evidence type="ECO:0000259" key="20">
    <source>
        <dbReference type="Pfam" id="PF08801"/>
    </source>
</evidence>
<keyword evidence="14" id="KW-0539">Nucleus</keyword>
<evidence type="ECO:0000256" key="17">
    <source>
        <dbReference type="ARBA" id="ARBA00077084"/>
    </source>
</evidence>
<dbReference type="InterPro" id="IPR014908">
    <property type="entry name" value="Nucleoporin_Nup133/Nup155_N"/>
</dbReference>
<dbReference type="Gene3D" id="1.25.40.440">
    <property type="entry name" value="Nucleoporin, helical domain, central subdomain"/>
    <property type="match status" value="1"/>
</dbReference>
<keyword evidence="5" id="KW-0813">Transport</keyword>
<dbReference type="GO" id="GO:0044611">
    <property type="term" value="C:nuclear pore inner ring"/>
    <property type="evidence" value="ECO:0007669"/>
    <property type="project" value="TreeGrafter"/>
</dbReference>
<dbReference type="Gene3D" id="1.20.120.1880">
    <property type="entry name" value="Nucleoporin, helical C-terminal domain"/>
    <property type="match status" value="1"/>
</dbReference>
<comment type="similarity">
    <text evidence="4">Belongs to the non-repetitive/WGA-negative nucleoporin family.</text>
</comment>
<evidence type="ECO:0000256" key="15">
    <source>
        <dbReference type="ARBA" id="ARBA00058219"/>
    </source>
</evidence>
<dbReference type="InterPro" id="IPR042533">
    <property type="entry name" value="Nucleoporin_Nup155_C_1"/>
</dbReference>
<dbReference type="InterPro" id="IPR007187">
    <property type="entry name" value="Nucleoporin_Nup133/Nup155_C"/>
</dbReference>
<accession>A0AAN8QCA5</accession>
<evidence type="ECO:0000256" key="11">
    <source>
        <dbReference type="ARBA" id="ARBA00023136"/>
    </source>
</evidence>
<keyword evidence="13" id="KW-0325">Glycoprotein</keyword>
<keyword evidence="11" id="KW-0472">Membrane</keyword>
<dbReference type="Proteomes" id="UP001347796">
    <property type="component" value="Unassembled WGS sequence"/>
</dbReference>
<dbReference type="GO" id="GO:0017056">
    <property type="term" value="F:structural constituent of nuclear pore"/>
    <property type="evidence" value="ECO:0007669"/>
    <property type="project" value="InterPro"/>
</dbReference>
<evidence type="ECO:0000256" key="18">
    <source>
        <dbReference type="ARBA" id="ARBA00078199"/>
    </source>
</evidence>
<evidence type="ECO:0000256" key="13">
    <source>
        <dbReference type="ARBA" id="ARBA00023180"/>
    </source>
</evidence>
<feature type="domain" description="Nucleoporin Nup133/Nup155-like C-terminal" evidence="19">
    <location>
        <begin position="666"/>
        <end position="1368"/>
    </location>
</feature>
<dbReference type="EMBL" id="JAZGQO010000003">
    <property type="protein sequence ID" value="KAK6188097.1"/>
    <property type="molecule type" value="Genomic_DNA"/>
</dbReference>
<keyword evidence="6" id="KW-0597">Phosphoprotein</keyword>
<evidence type="ECO:0000256" key="9">
    <source>
        <dbReference type="ARBA" id="ARBA00023010"/>
    </source>
</evidence>
<evidence type="ECO:0000259" key="19">
    <source>
        <dbReference type="Pfam" id="PF03177"/>
    </source>
</evidence>
<dbReference type="Gene3D" id="1.20.58.1780">
    <property type="match status" value="1"/>
</dbReference>
<comment type="subcellular location">
    <subcellularLocation>
        <location evidence="1">Nucleus membrane</location>
        <topology evidence="1">Peripheral membrane protein</topology>
        <orientation evidence="1">Cytoplasmic side</orientation>
    </subcellularLocation>
    <subcellularLocation>
        <location evidence="3">Nucleus membrane</location>
        <topology evidence="3">Peripheral membrane protein</topology>
        <orientation evidence="3">Nucleoplasmic side</orientation>
    </subcellularLocation>
    <subcellularLocation>
        <location evidence="2">Nucleus</location>
        <location evidence="2">Nuclear pore complex</location>
    </subcellularLocation>
</comment>
<proteinExistence type="inferred from homology"/>
<dbReference type="PANTHER" id="PTHR10350">
    <property type="entry name" value="NUCLEAR PORE COMPLEX PROTEIN NUP155"/>
    <property type="match status" value="1"/>
</dbReference>
<evidence type="ECO:0000256" key="4">
    <source>
        <dbReference type="ARBA" id="ARBA00007373"/>
    </source>
</evidence>
<evidence type="ECO:0000256" key="2">
    <source>
        <dbReference type="ARBA" id="ARBA00004567"/>
    </source>
</evidence>
<dbReference type="GO" id="GO:0006405">
    <property type="term" value="P:RNA export from nucleus"/>
    <property type="evidence" value="ECO:0007669"/>
    <property type="project" value="TreeGrafter"/>
</dbReference>
<feature type="domain" description="Nucleoporin Nup133/Nup155-like N-terminal" evidence="20">
    <location>
        <begin position="79"/>
        <end position="501"/>
    </location>
</feature>
<name>A0AAN8QCA5_PATCE</name>
<evidence type="ECO:0000256" key="1">
    <source>
        <dbReference type="ARBA" id="ARBA00004335"/>
    </source>
</evidence>
<evidence type="ECO:0000256" key="6">
    <source>
        <dbReference type="ARBA" id="ARBA00022553"/>
    </source>
</evidence>
<keyword evidence="12" id="KW-1015">Disulfide bond</keyword>
<gene>
    <name evidence="21" type="ORF">SNE40_004354</name>
</gene>
<evidence type="ECO:0000313" key="21">
    <source>
        <dbReference type="EMBL" id="KAK6188097.1"/>
    </source>
</evidence>
<dbReference type="Pfam" id="PF08801">
    <property type="entry name" value="Nucleoporin_N"/>
    <property type="match status" value="1"/>
</dbReference>
<reference evidence="21 22" key="1">
    <citation type="submission" date="2024-01" db="EMBL/GenBank/DDBJ databases">
        <title>The genome of the rayed Mediterranean limpet Patella caerulea (Linnaeus, 1758).</title>
        <authorList>
            <person name="Anh-Thu Weber A."/>
            <person name="Halstead-Nussloch G."/>
        </authorList>
    </citation>
    <scope>NUCLEOTIDE SEQUENCE [LARGE SCALE GENOMIC DNA]</scope>
    <source>
        <strain evidence="21">AATW-2023a</strain>
        <tissue evidence="21">Whole specimen</tissue>
    </source>
</reference>
<dbReference type="GO" id="GO:0051028">
    <property type="term" value="P:mRNA transport"/>
    <property type="evidence" value="ECO:0007669"/>
    <property type="project" value="UniProtKB-KW"/>
</dbReference>
<evidence type="ECO:0000256" key="5">
    <source>
        <dbReference type="ARBA" id="ARBA00022448"/>
    </source>
</evidence>
<keyword evidence="10" id="KW-0906">Nuclear pore complex</keyword>
<dbReference type="GO" id="GO:0006606">
    <property type="term" value="P:protein import into nucleus"/>
    <property type="evidence" value="ECO:0007669"/>
    <property type="project" value="TreeGrafter"/>
</dbReference>
<evidence type="ECO:0000256" key="10">
    <source>
        <dbReference type="ARBA" id="ARBA00023132"/>
    </source>
</evidence>
<keyword evidence="9" id="KW-0811">Translocation</keyword>
<sequence length="1394" mass="157072">MASIIGSGLPPFAQQDVLDNAGRLIDKHIQEDQSYVDLSELIRVQTHNQPTVSGLHDYDYPSLLEVGMGIDSLREVSSAKRVPLPPELVEQFGRMQCSSMMGLFPEIERAWLAIDSDIFVWRYEDGTDLAYFDGLNENILSVALVKPKKDIFQPHIRYLLCIATPVDFVLLGVSFAKTYDGVGSESGMGEMHLLPDPLFSIPTDNTYITSITGTDNGRIFMAGKDGCLYELVYQAQDGWFSRKCRKINHSTSNLSFLVPSFLNFSFSEDDPLVQISIDNSRNTLFARTEKGNIQVFDLGEDGKGMGRVASLSHQNITQSAYLIARTIDRSNYKTLVSISALTKAESSNIHLVAVTHSGVRLYFTTNPFGGSKSRPTMLTLVHVRLPPGFTANAVTQCPSKVNKCCYSKGVLMMVSSQNELNDLLWCVSNDSFPIQTQLMEAHTTLNIDGPTWAMAEVPWSSIINNDSGRTGRIEKADPPIVVQQHIEPCRRFIILSSQGSHIFQKLRPVEQLQQLLIDSQGPDSEEVKGFFRLHRVEQACATCLILACSSRRSAADPKVSDWARMAFFTYGGEPQYHYSASMATHGMQPSNIGAVYSSVPATPSTTVVYSPSSPYNTSMSQNLQTPHPGMQPAHMSTPAPGAYNQSYYQPSMMQPMGGPMQDVMFSGKHNGICIYLGRILRPFWDRPATTEFPCQTDQGLLYYFSSSFTSEEIIITLELVRDLSDFVDFNAQVDFGGSGESVASGFSSRMMGGRYSDAMMDDQTRKKLANEALKLEKISLQHVRELIHQVEEVLGLWKVLVDHQFHVLAACLTKDQQNQLRSMTFKSLVINGRELCGSLITCLISRYLDDNATIDAISSRLRDVCPNLYSTDDATCSKANELLQATKTNQNQLEKRRQLQEALRLFKDVNQPLQLPAVCNQLASVNFYEGIVDLCLTESNKLDPQNLALHFYRCCEPPEDQQGMQAFINRMECYKCITDTLGYLWSASTSHPQAPSIPKSPGPPQAPDPTRISSVQAEHFRNEVFQLSLKSDDELFHVALYDWLFLDNHLDKLLEIQTPFMEPYLKRKSGTHGDNVAALDMLWKYYEKIHNFPAAARILSRLADRPGGDVSLQQRIEYLSRAIMCAKSATSRISSAAEGEFLHELEEKMEVARLQLQVHRALCKIPHRSPMMKEALNRLDSCLIDITKLYEEFADRFDLSECKLAIVHCAGLYDAALIENLWQNIIDKEFDACSSADSQSRVTNISNRLVAIAQLYSDTERYFPLAFILKYLEQKSCELNFDPHWVYRAMLQIHVSPEKLLELYDRMFKSKDPYWQTIHRPLHLLIVLHGFMTHFSNNPTSLPTMERRRFSTSCLDCVSSYLVELQAISSTNSNVRNLVQQFKALQAKLERLQY</sequence>
<protein>
    <recommendedName>
        <fullName evidence="16">Nuclear pore complex protein Nup155</fullName>
    </recommendedName>
    <alternativeName>
        <fullName evidence="17">155 kDa nucleoporin</fullName>
    </alternativeName>
    <alternativeName>
        <fullName evidence="18">Nucleoporin Nup155</fullName>
    </alternativeName>
</protein>
<dbReference type="FunFam" id="1.20.120.1880:FF:000001">
    <property type="entry name" value="Nuclear pore complex protein Nup155"/>
    <property type="match status" value="1"/>
</dbReference>
<dbReference type="FunFam" id="1.25.40.440:FF:000001">
    <property type="entry name" value="Nuclear pore complex subunit"/>
    <property type="match status" value="1"/>
</dbReference>
<keyword evidence="22" id="KW-1185">Reference proteome</keyword>
<dbReference type="GO" id="GO:0000972">
    <property type="term" value="P:transcription-dependent tethering of RNA polymerase II gene DNA at nuclear periphery"/>
    <property type="evidence" value="ECO:0007669"/>
    <property type="project" value="TreeGrafter"/>
</dbReference>
<dbReference type="InterPro" id="IPR042537">
    <property type="entry name" value="Nucleoporin_Nup155_C_2"/>
</dbReference>